<sequence length="89" mass="9477">MTPQVSNGLLAAAATNSPLAAAACDASYEAPSVYEISTPTPLMAITIDTVDGLLTPRLYQASLVPSAPWTAPPSLKFGLHPRRFWTHRL</sequence>
<comment type="caution">
    <text evidence="1">The sequence shown here is derived from an EMBL/GenBank/DDBJ whole genome shotgun (WGS) entry which is preliminary data.</text>
</comment>
<name>A0AAW2JM55_9LAMI</name>
<accession>A0AAW2JM55</accession>
<protein>
    <submittedName>
        <fullName evidence="1">Uncharacterized protein</fullName>
    </submittedName>
</protein>
<dbReference type="EMBL" id="JACGWK010000699">
    <property type="protein sequence ID" value="KAL0295453.1"/>
    <property type="molecule type" value="Genomic_DNA"/>
</dbReference>
<proteinExistence type="predicted"/>
<reference evidence="1" key="2">
    <citation type="journal article" date="2024" name="Plant">
        <title>Genomic evolution and insights into agronomic trait innovations of Sesamum species.</title>
        <authorList>
            <person name="Miao H."/>
            <person name="Wang L."/>
            <person name="Qu L."/>
            <person name="Liu H."/>
            <person name="Sun Y."/>
            <person name="Le M."/>
            <person name="Wang Q."/>
            <person name="Wei S."/>
            <person name="Zheng Y."/>
            <person name="Lin W."/>
            <person name="Duan Y."/>
            <person name="Cao H."/>
            <person name="Xiong S."/>
            <person name="Wang X."/>
            <person name="Wei L."/>
            <person name="Li C."/>
            <person name="Ma Q."/>
            <person name="Ju M."/>
            <person name="Zhao R."/>
            <person name="Li G."/>
            <person name="Mu C."/>
            <person name="Tian Q."/>
            <person name="Mei H."/>
            <person name="Zhang T."/>
            <person name="Gao T."/>
            <person name="Zhang H."/>
        </authorList>
    </citation>
    <scope>NUCLEOTIDE SEQUENCE</scope>
    <source>
        <strain evidence="1">G01</strain>
    </source>
</reference>
<gene>
    <name evidence="1" type="ORF">Sangu_3198500</name>
</gene>
<dbReference type="AlphaFoldDB" id="A0AAW2JM55"/>
<evidence type="ECO:0000313" key="1">
    <source>
        <dbReference type="EMBL" id="KAL0295453.1"/>
    </source>
</evidence>
<reference evidence="1" key="1">
    <citation type="submission" date="2020-06" db="EMBL/GenBank/DDBJ databases">
        <authorList>
            <person name="Li T."/>
            <person name="Hu X."/>
            <person name="Zhang T."/>
            <person name="Song X."/>
            <person name="Zhang H."/>
            <person name="Dai N."/>
            <person name="Sheng W."/>
            <person name="Hou X."/>
            <person name="Wei L."/>
        </authorList>
    </citation>
    <scope>NUCLEOTIDE SEQUENCE</scope>
    <source>
        <strain evidence="1">G01</strain>
        <tissue evidence="1">Leaf</tissue>
    </source>
</reference>
<organism evidence="1">
    <name type="scientific">Sesamum angustifolium</name>
    <dbReference type="NCBI Taxonomy" id="2727405"/>
    <lineage>
        <taxon>Eukaryota</taxon>
        <taxon>Viridiplantae</taxon>
        <taxon>Streptophyta</taxon>
        <taxon>Embryophyta</taxon>
        <taxon>Tracheophyta</taxon>
        <taxon>Spermatophyta</taxon>
        <taxon>Magnoliopsida</taxon>
        <taxon>eudicotyledons</taxon>
        <taxon>Gunneridae</taxon>
        <taxon>Pentapetalae</taxon>
        <taxon>asterids</taxon>
        <taxon>lamiids</taxon>
        <taxon>Lamiales</taxon>
        <taxon>Pedaliaceae</taxon>
        <taxon>Sesamum</taxon>
    </lineage>
</organism>